<dbReference type="EMBL" id="FPHN01000285">
    <property type="protein sequence ID" value="SFV69946.1"/>
    <property type="molecule type" value="Genomic_DNA"/>
</dbReference>
<sequence length="130" mass="14945">MAGPNHYRGIKELYPVQYARVLYFPNEDSNDSAIRNKFIGQFYPYFIQKDLYGYTIIPENIHNIEDAPNEGYRTLLPADTIRFAKKLKVVRDGIASFFYHPYLGSGYLQQIVEGLESEGYTFVSASSLVE</sequence>
<dbReference type="InterPro" id="IPR018763">
    <property type="entry name" value="DUF2334"/>
</dbReference>
<proteinExistence type="predicted"/>
<evidence type="ECO:0000313" key="1">
    <source>
        <dbReference type="EMBL" id="SFV69946.1"/>
    </source>
</evidence>
<accession>A0A1W1CVU9</accession>
<reference evidence="1" key="1">
    <citation type="submission" date="2016-10" db="EMBL/GenBank/DDBJ databases">
        <authorList>
            <person name="de Groot N.N."/>
        </authorList>
    </citation>
    <scope>NUCLEOTIDE SEQUENCE</scope>
</reference>
<dbReference type="Pfam" id="PF10096">
    <property type="entry name" value="DUF2334"/>
    <property type="match status" value="1"/>
</dbReference>
<protein>
    <recommendedName>
        <fullName evidence="2">Polysaccharide deacetylase</fullName>
    </recommendedName>
</protein>
<gene>
    <name evidence="1" type="ORF">MNB_SV-14-1456</name>
</gene>
<organism evidence="1">
    <name type="scientific">hydrothermal vent metagenome</name>
    <dbReference type="NCBI Taxonomy" id="652676"/>
    <lineage>
        <taxon>unclassified sequences</taxon>
        <taxon>metagenomes</taxon>
        <taxon>ecological metagenomes</taxon>
    </lineage>
</organism>
<evidence type="ECO:0008006" key="2">
    <source>
        <dbReference type="Google" id="ProtNLM"/>
    </source>
</evidence>
<dbReference type="AlphaFoldDB" id="A0A1W1CVU9"/>
<name>A0A1W1CVU9_9ZZZZ</name>